<dbReference type="VEuPathDB" id="FungiDB:JI435_401000"/>
<proteinExistence type="predicted"/>
<keyword evidence="2" id="KW-1185">Reference proteome</keyword>
<dbReference type="EMBL" id="CP069023">
    <property type="protein sequence ID" value="QRC91108.1"/>
    <property type="molecule type" value="Genomic_DNA"/>
</dbReference>
<protein>
    <submittedName>
        <fullName evidence="1">Uncharacterized protein</fullName>
    </submittedName>
</protein>
<reference evidence="2" key="1">
    <citation type="journal article" date="2021" name="BMC Genomics">
        <title>Chromosome-level genome assembly and manually-curated proteome of model necrotroph Parastagonospora nodorum Sn15 reveals a genome-wide trove of candidate effector homologs, and redundancy of virulence-related functions within an accessory chromosome.</title>
        <authorList>
            <person name="Bertazzoni S."/>
            <person name="Jones D.A.B."/>
            <person name="Phan H.T."/>
            <person name="Tan K.-C."/>
            <person name="Hane J.K."/>
        </authorList>
    </citation>
    <scope>NUCLEOTIDE SEQUENCE [LARGE SCALE GENOMIC DNA]</scope>
    <source>
        <strain evidence="2">SN15 / ATCC MYA-4574 / FGSC 10173)</strain>
    </source>
</reference>
<evidence type="ECO:0000313" key="2">
    <source>
        <dbReference type="Proteomes" id="UP000663193"/>
    </source>
</evidence>
<sequence>MYKTTAWRSAIRLESHRPPIPASSPQPLCPIIMRNAANAMAVKHSCLNVPSGLEQPAAFDWARLPGIRSFVTTSLYIRDAASSRDSCPRCKRVKMFSNCGLRTELSGWKFQGEIPDTAWYMSGRIRKGHWVQG</sequence>
<gene>
    <name evidence="1" type="ORF">JI435_401000</name>
</gene>
<organism evidence="1 2">
    <name type="scientific">Phaeosphaeria nodorum (strain SN15 / ATCC MYA-4574 / FGSC 10173)</name>
    <name type="common">Glume blotch fungus</name>
    <name type="synonym">Parastagonospora nodorum</name>
    <dbReference type="NCBI Taxonomy" id="321614"/>
    <lineage>
        <taxon>Eukaryota</taxon>
        <taxon>Fungi</taxon>
        <taxon>Dikarya</taxon>
        <taxon>Ascomycota</taxon>
        <taxon>Pezizomycotina</taxon>
        <taxon>Dothideomycetes</taxon>
        <taxon>Pleosporomycetidae</taxon>
        <taxon>Pleosporales</taxon>
        <taxon>Pleosporineae</taxon>
        <taxon>Phaeosphaeriaceae</taxon>
        <taxon>Parastagonospora</taxon>
    </lineage>
</organism>
<accession>A0A7U2HUE0</accession>
<evidence type="ECO:0000313" key="1">
    <source>
        <dbReference type="EMBL" id="QRC91108.1"/>
    </source>
</evidence>
<dbReference type="AlphaFoldDB" id="A0A7U2HUE0"/>
<dbReference type="Proteomes" id="UP000663193">
    <property type="component" value="Chromosome 1"/>
</dbReference>
<name>A0A7U2HUE0_PHANO</name>